<keyword evidence="3" id="KW-1185">Reference proteome</keyword>
<evidence type="ECO:0000313" key="3">
    <source>
        <dbReference type="Proteomes" id="UP000749471"/>
    </source>
</evidence>
<gene>
    <name evidence="2" type="ORF">KQI42_16500</name>
</gene>
<name>A0ABS6E9U2_9FIRM</name>
<sequence>MDRVYLVLPSEEHEAAYINMMNEWINVGGRIYPGVIKRREMDYITWLNYIKSCRNKDTCPSGYVSSDTYFLINSDEKILGAISIRHYLNDDLLSTGGHIGYGIRPAERKKGYAKMMLKMALEKCKEIGIKRVLVTCDKDNIASARTILANGGILENEVIEEDGNIVQRYWINVPNLNL</sequence>
<dbReference type="PANTHER" id="PTHR39173">
    <property type="entry name" value="ACETYLTRANSFERASE"/>
    <property type="match status" value="1"/>
</dbReference>
<organism evidence="2 3">
    <name type="scientific">Tissierella simiarum</name>
    <dbReference type="NCBI Taxonomy" id="2841534"/>
    <lineage>
        <taxon>Bacteria</taxon>
        <taxon>Bacillati</taxon>
        <taxon>Bacillota</taxon>
        <taxon>Tissierellia</taxon>
        <taxon>Tissierellales</taxon>
        <taxon>Tissierellaceae</taxon>
        <taxon>Tissierella</taxon>
    </lineage>
</organism>
<evidence type="ECO:0000313" key="2">
    <source>
        <dbReference type="EMBL" id="MBU5439616.1"/>
    </source>
</evidence>
<dbReference type="Proteomes" id="UP000749471">
    <property type="component" value="Unassembled WGS sequence"/>
</dbReference>
<feature type="domain" description="N-acetyltransferase" evidence="1">
    <location>
        <begin position="33"/>
        <end position="174"/>
    </location>
</feature>
<dbReference type="PANTHER" id="PTHR39173:SF1">
    <property type="entry name" value="ACETYLTRANSFERASE"/>
    <property type="match status" value="1"/>
</dbReference>
<reference evidence="2 3" key="1">
    <citation type="submission" date="2021-06" db="EMBL/GenBank/DDBJ databases">
        <authorList>
            <person name="Sun Q."/>
            <person name="Li D."/>
        </authorList>
    </citation>
    <scope>NUCLEOTIDE SEQUENCE [LARGE SCALE GENOMIC DNA]</scope>
    <source>
        <strain evidence="2 3">MSJ-40</strain>
    </source>
</reference>
<dbReference type="EMBL" id="JAHLPM010000017">
    <property type="protein sequence ID" value="MBU5439616.1"/>
    <property type="molecule type" value="Genomic_DNA"/>
</dbReference>
<evidence type="ECO:0000259" key="1">
    <source>
        <dbReference type="PROSITE" id="PS51186"/>
    </source>
</evidence>
<accession>A0ABS6E9U2</accession>
<protein>
    <submittedName>
        <fullName evidence="2">GNAT family N-acetyltransferase</fullName>
    </submittedName>
</protein>
<dbReference type="Pfam" id="PF13302">
    <property type="entry name" value="Acetyltransf_3"/>
    <property type="match status" value="1"/>
</dbReference>
<proteinExistence type="predicted"/>
<dbReference type="RefSeq" id="WP_216521342.1">
    <property type="nucleotide sequence ID" value="NZ_JAHLPM010000017.1"/>
</dbReference>
<dbReference type="PROSITE" id="PS51186">
    <property type="entry name" value="GNAT"/>
    <property type="match status" value="1"/>
</dbReference>
<dbReference type="InterPro" id="IPR000182">
    <property type="entry name" value="GNAT_dom"/>
</dbReference>
<comment type="caution">
    <text evidence="2">The sequence shown here is derived from an EMBL/GenBank/DDBJ whole genome shotgun (WGS) entry which is preliminary data.</text>
</comment>